<accession>A0A0F2T3Q1</accession>
<dbReference type="RefSeq" id="WP_045705606.1">
    <property type="nucleotide sequence ID" value="NZ_JZKH01000189.1"/>
</dbReference>
<dbReference type="EMBL" id="JZKH01000189">
    <property type="protein sequence ID" value="KJS57869.1"/>
    <property type="molecule type" value="Genomic_DNA"/>
</dbReference>
<sequence>MVDEATRKELAVEHCRRVNEGDLDGLLKLYDEAVRFEDPVGSGWRVGHAAFRAHAGAAVAGRVHEDYGEPVASQDGLHAAVPVTATMDYLPNGPFLAQYGVVQPPVDPARARMRVRYVMVVKVGPSGLIEEMRAFWGRSDITVLAPGQD</sequence>
<evidence type="ECO:0000313" key="3">
    <source>
        <dbReference type="Proteomes" id="UP000033699"/>
    </source>
</evidence>
<dbReference type="InterPro" id="IPR037401">
    <property type="entry name" value="SnoaL-like"/>
</dbReference>
<protein>
    <recommendedName>
        <fullName evidence="1">SnoaL-like domain-containing protein</fullName>
    </recommendedName>
</protein>
<evidence type="ECO:0000313" key="2">
    <source>
        <dbReference type="EMBL" id="KJS57869.1"/>
    </source>
</evidence>
<comment type="caution">
    <text evidence="2">The sequence shown here is derived from an EMBL/GenBank/DDBJ whole genome shotgun (WGS) entry which is preliminary data.</text>
</comment>
<name>A0A0F2T3Q1_STRR3</name>
<evidence type="ECO:0000259" key="1">
    <source>
        <dbReference type="Pfam" id="PF12680"/>
    </source>
</evidence>
<dbReference type="Gene3D" id="3.10.450.50">
    <property type="match status" value="1"/>
</dbReference>
<keyword evidence="3" id="KW-1185">Reference proteome</keyword>
<dbReference type="PATRIC" id="fig|359131.3.peg.2440"/>
<dbReference type="Pfam" id="PF12680">
    <property type="entry name" value="SnoaL_2"/>
    <property type="match status" value="1"/>
</dbReference>
<organism evidence="2 3">
    <name type="scientific">Streptomyces rubellomurinus (strain ATCC 31215)</name>
    <dbReference type="NCBI Taxonomy" id="359131"/>
    <lineage>
        <taxon>Bacteria</taxon>
        <taxon>Bacillati</taxon>
        <taxon>Actinomycetota</taxon>
        <taxon>Actinomycetes</taxon>
        <taxon>Kitasatosporales</taxon>
        <taxon>Streptomycetaceae</taxon>
        <taxon>Streptomyces</taxon>
    </lineage>
</organism>
<dbReference type="SUPFAM" id="SSF54427">
    <property type="entry name" value="NTF2-like"/>
    <property type="match status" value="1"/>
</dbReference>
<dbReference type="OrthoDB" id="5732163at2"/>
<dbReference type="AlphaFoldDB" id="A0A0F2T3Q1"/>
<dbReference type="Proteomes" id="UP000033699">
    <property type="component" value="Unassembled WGS sequence"/>
</dbReference>
<proteinExistence type="predicted"/>
<reference evidence="2 3" key="1">
    <citation type="submission" date="2015-02" db="EMBL/GenBank/DDBJ databases">
        <authorList>
            <person name="Ju K.-S."/>
            <person name="Doroghazi J.R."/>
            <person name="Metcalf W."/>
        </authorList>
    </citation>
    <scope>NUCLEOTIDE SEQUENCE [LARGE SCALE GENOMIC DNA]</scope>
    <source>
        <strain evidence="2 3">ATCC 31215</strain>
    </source>
</reference>
<feature type="domain" description="SnoaL-like" evidence="1">
    <location>
        <begin position="13"/>
        <end position="131"/>
    </location>
</feature>
<dbReference type="InterPro" id="IPR032710">
    <property type="entry name" value="NTF2-like_dom_sf"/>
</dbReference>
<gene>
    <name evidence="2" type="ORF">VM95_36985</name>
</gene>